<evidence type="ECO:0000313" key="4">
    <source>
        <dbReference type="Proteomes" id="UP000461730"/>
    </source>
</evidence>
<dbReference type="RefSeq" id="WP_157308426.1">
    <property type="nucleotide sequence ID" value="NZ_WRXN01000011.1"/>
</dbReference>
<reference evidence="3 4" key="1">
    <citation type="submission" date="2019-12" db="EMBL/GenBank/DDBJ databases">
        <title>Chitinophaga sp. strain ysch24 (GDMCC 1.1355), whole genome shotgun sequence.</title>
        <authorList>
            <person name="Zhang X."/>
        </authorList>
    </citation>
    <scope>NUCLEOTIDE SEQUENCE [LARGE SCALE GENOMIC DNA]</scope>
    <source>
        <strain evidence="4">ysch24</strain>
    </source>
</reference>
<dbReference type="EMBL" id="WRXN01000011">
    <property type="protein sequence ID" value="MVT10997.1"/>
    <property type="molecule type" value="Genomic_DNA"/>
</dbReference>
<dbReference type="AlphaFoldDB" id="A0A7K1U9E9"/>
<feature type="chain" id="PRO_5029490351" evidence="2">
    <location>
        <begin position="21"/>
        <end position="137"/>
    </location>
</feature>
<protein>
    <submittedName>
        <fullName evidence="3">Uncharacterized protein</fullName>
    </submittedName>
</protein>
<keyword evidence="2" id="KW-0732">Signal</keyword>
<proteinExistence type="predicted"/>
<accession>A0A7K1U9E9</accession>
<evidence type="ECO:0000256" key="2">
    <source>
        <dbReference type="SAM" id="SignalP"/>
    </source>
</evidence>
<comment type="caution">
    <text evidence="3">The sequence shown here is derived from an EMBL/GenBank/DDBJ whole genome shotgun (WGS) entry which is preliminary data.</text>
</comment>
<evidence type="ECO:0000313" key="3">
    <source>
        <dbReference type="EMBL" id="MVT10997.1"/>
    </source>
</evidence>
<feature type="signal peptide" evidence="2">
    <location>
        <begin position="1"/>
        <end position="20"/>
    </location>
</feature>
<keyword evidence="4" id="KW-1185">Reference proteome</keyword>
<sequence length="137" mass="15181">MKPVSLILLLLFAVTTIAAAQQKTRDILFPDFQKDIAALKQKETKQEANPPKTQGRSVKESIFTNYRPQTSANSRLRTQTSRSTGKAQPSDISSEVAQQAIKASEAANPRPVTPPVITQGEQPKEKVQPRQMQIKKN</sequence>
<feature type="region of interest" description="Disordered" evidence="1">
    <location>
        <begin position="40"/>
        <end position="137"/>
    </location>
</feature>
<evidence type="ECO:0000256" key="1">
    <source>
        <dbReference type="SAM" id="MobiDB-lite"/>
    </source>
</evidence>
<name>A0A7K1U9E9_9BACT</name>
<gene>
    <name evidence="3" type="ORF">GO493_22205</name>
</gene>
<feature type="compositionally biased region" description="Polar residues" evidence="1">
    <location>
        <begin position="51"/>
        <end position="97"/>
    </location>
</feature>
<organism evidence="3 4">
    <name type="scientific">Chitinophaga tropicalis</name>
    <dbReference type="NCBI Taxonomy" id="2683588"/>
    <lineage>
        <taxon>Bacteria</taxon>
        <taxon>Pseudomonadati</taxon>
        <taxon>Bacteroidota</taxon>
        <taxon>Chitinophagia</taxon>
        <taxon>Chitinophagales</taxon>
        <taxon>Chitinophagaceae</taxon>
        <taxon>Chitinophaga</taxon>
    </lineage>
</organism>
<dbReference type="Proteomes" id="UP000461730">
    <property type="component" value="Unassembled WGS sequence"/>
</dbReference>